<dbReference type="InterPro" id="IPR051328">
    <property type="entry name" value="T7SS_ABC-Transporter"/>
</dbReference>
<feature type="transmembrane region" description="Helical" evidence="5">
    <location>
        <begin position="119"/>
        <end position="140"/>
    </location>
</feature>
<protein>
    <recommendedName>
        <fullName evidence="5">Transport permease protein</fullName>
    </recommendedName>
</protein>
<feature type="domain" description="ABC transmembrane type-2" evidence="6">
    <location>
        <begin position="30"/>
        <end position="261"/>
    </location>
</feature>
<dbReference type="Proteomes" id="UP001149822">
    <property type="component" value="Unassembled WGS sequence"/>
</dbReference>
<feature type="transmembrane region" description="Helical" evidence="5">
    <location>
        <begin position="65"/>
        <end position="83"/>
    </location>
</feature>
<feature type="transmembrane region" description="Helical" evidence="5">
    <location>
        <begin position="32"/>
        <end position="53"/>
    </location>
</feature>
<evidence type="ECO:0000259" key="6">
    <source>
        <dbReference type="PROSITE" id="PS51012"/>
    </source>
</evidence>
<reference evidence="7" key="1">
    <citation type="submission" date="2022-12" db="EMBL/GenBank/DDBJ databases">
        <title>Paracoccus sp. EF6 isolated from a lake water.</title>
        <authorList>
            <person name="Liu H."/>
        </authorList>
    </citation>
    <scope>NUCLEOTIDE SEQUENCE</scope>
    <source>
        <strain evidence="7">EF6</strain>
    </source>
</reference>
<dbReference type="Pfam" id="PF01061">
    <property type="entry name" value="ABC2_membrane"/>
    <property type="match status" value="1"/>
</dbReference>
<name>A0ABT4J4E9_9RHOB</name>
<dbReference type="PANTHER" id="PTHR43077:SF10">
    <property type="entry name" value="TRANSPORT PERMEASE PROTEIN"/>
    <property type="match status" value="1"/>
</dbReference>
<dbReference type="PIRSF" id="PIRSF006648">
    <property type="entry name" value="DrrB"/>
    <property type="match status" value="1"/>
</dbReference>
<comment type="similarity">
    <text evidence="5">Belongs to the ABC-2 integral membrane protein family.</text>
</comment>
<dbReference type="InterPro" id="IPR022403">
    <property type="entry name" value="Alc_ABC_transptr_permease"/>
</dbReference>
<dbReference type="RefSeq" id="WP_268942076.1">
    <property type="nucleotide sequence ID" value="NZ_JAPTYD010000011.1"/>
</dbReference>
<evidence type="ECO:0000256" key="2">
    <source>
        <dbReference type="ARBA" id="ARBA00022692"/>
    </source>
</evidence>
<keyword evidence="5" id="KW-0813">Transport</keyword>
<keyword evidence="4 5" id="KW-0472">Membrane</keyword>
<dbReference type="NCBIfam" id="TIGR03861">
    <property type="entry name" value="phenyl_ABC_PedC"/>
    <property type="match status" value="1"/>
</dbReference>
<sequence length="272" mass="30619">MERRFPANAWATAFRGIAWRETLRFVQQRGRFLAALVRPLVWLFIFAAGFRAVLGLSITPPYQTYVLYEVYVTPGLVAMIQLFNGMQSSLSMVYDRETGAMRTLLVSPFPRWFLLGSKLMAGVIVSIIQAYAFLAIAWFWDIRPPAWGYVAVFPALILSGLMLGALGLFLSSAIRQLENFAGVMNFVIFPMFFASSALYPLWRMQESSPLLHDICAANPFTYAVELIRFALYLEWNGQALAVVAGCLAAFFGAAVFMYDPAKGLWSRRKERG</sequence>
<evidence type="ECO:0000256" key="5">
    <source>
        <dbReference type="RuleBase" id="RU361157"/>
    </source>
</evidence>
<evidence type="ECO:0000256" key="3">
    <source>
        <dbReference type="ARBA" id="ARBA00022989"/>
    </source>
</evidence>
<keyword evidence="5" id="KW-1003">Cell membrane</keyword>
<comment type="subcellular location">
    <subcellularLocation>
        <location evidence="5">Cell inner membrane</location>
        <topology evidence="5">Multi-pass membrane protein</topology>
    </subcellularLocation>
    <subcellularLocation>
        <location evidence="1">Membrane</location>
        <topology evidence="1">Multi-pass membrane protein</topology>
    </subcellularLocation>
</comment>
<organism evidence="7 8">
    <name type="scientific">Paracoccus benzoatiresistens</name>
    <dbReference type="NCBI Taxonomy" id="2997341"/>
    <lineage>
        <taxon>Bacteria</taxon>
        <taxon>Pseudomonadati</taxon>
        <taxon>Pseudomonadota</taxon>
        <taxon>Alphaproteobacteria</taxon>
        <taxon>Rhodobacterales</taxon>
        <taxon>Paracoccaceae</taxon>
        <taxon>Paracoccus</taxon>
    </lineage>
</organism>
<feature type="transmembrane region" description="Helical" evidence="5">
    <location>
        <begin position="146"/>
        <end position="170"/>
    </location>
</feature>
<evidence type="ECO:0000256" key="4">
    <source>
        <dbReference type="ARBA" id="ARBA00023136"/>
    </source>
</evidence>
<keyword evidence="3 5" id="KW-1133">Transmembrane helix</keyword>
<keyword evidence="2 5" id="KW-0812">Transmembrane</keyword>
<accession>A0ABT4J4E9</accession>
<evidence type="ECO:0000313" key="8">
    <source>
        <dbReference type="Proteomes" id="UP001149822"/>
    </source>
</evidence>
<feature type="transmembrane region" description="Helical" evidence="5">
    <location>
        <begin position="239"/>
        <end position="258"/>
    </location>
</feature>
<proteinExistence type="inferred from homology"/>
<gene>
    <name evidence="7" type="ORF">OU682_10215</name>
</gene>
<keyword evidence="8" id="KW-1185">Reference proteome</keyword>
<dbReference type="InterPro" id="IPR013525">
    <property type="entry name" value="ABC2_TM"/>
</dbReference>
<evidence type="ECO:0000256" key="1">
    <source>
        <dbReference type="ARBA" id="ARBA00004141"/>
    </source>
</evidence>
<evidence type="ECO:0000313" key="7">
    <source>
        <dbReference type="EMBL" id="MCZ0961990.1"/>
    </source>
</evidence>
<dbReference type="EMBL" id="JAPTYD010000011">
    <property type="protein sequence ID" value="MCZ0961990.1"/>
    <property type="molecule type" value="Genomic_DNA"/>
</dbReference>
<comment type="caution">
    <text evidence="7">The sequence shown here is derived from an EMBL/GenBank/DDBJ whole genome shotgun (WGS) entry which is preliminary data.</text>
</comment>
<dbReference type="PANTHER" id="PTHR43077">
    <property type="entry name" value="TRANSPORT PERMEASE YVFS-RELATED"/>
    <property type="match status" value="1"/>
</dbReference>
<dbReference type="InterPro" id="IPR000412">
    <property type="entry name" value="ABC_2_transport"/>
</dbReference>
<feature type="transmembrane region" description="Helical" evidence="5">
    <location>
        <begin position="182"/>
        <end position="202"/>
    </location>
</feature>
<dbReference type="PROSITE" id="PS51012">
    <property type="entry name" value="ABC_TM2"/>
    <property type="match status" value="1"/>
</dbReference>
<dbReference type="InterPro" id="IPR047817">
    <property type="entry name" value="ABC2_TM_bact-type"/>
</dbReference>